<sequence>MNAYKVQLVQELKPHDHPMRFRFAQWAEDRLIEDEHFYRKIIFSDEAHFHLGGYVNKQNCRIWGSENPHVIVEKPMHPQRVTVWCGFWSGGIIGPFFFENEQGNAVTVNGDRYRAMLSDFLFPKIEEDDIDDIWFQQDGATCHTANVTIDLLRTVFENRIISRNADVNWPPRSSDLTPLEFFFVGSR</sequence>
<keyword evidence="2" id="KW-1185">Reference proteome</keyword>
<evidence type="ECO:0000313" key="2">
    <source>
        <dbReference type="Proteomes" id="UP000076502"/>
    </source>
</evidence>
<dbReference type="InterPro" id="IPR036397">
    <property type="entry name" value="RNaseH_sf"/>
</dbReference>
<dbReference type="OrthoDB" id="9986793at2759"/>
<evidence type="ECO:0000313" key="1">
    <source>
        <dbReference type="EMBL" id="KZC07860.1"/>
    </source>
</evidence>
<dbReference type="GO" id="GO:0003676">
    <property type="term" value="F:nucleic acid binding"/>
    <property type="evidence" value="ECO:0007669"/>
    <property type="project" value="InterPro"/>
</dbReference>
<dbReference type="PANTHER" id="PTHR47326:SF1">
    <property type="entry name" value="HTH PSQ-TYPE DOMAIN-CONTAINING PROTEIN"/>
    <property type="match status" value="1"/>
</dbReference>
<name>A0A154P9K6_DUFNO</name>
<dbReference type="PANTHER" id="PTHR47326">
    <property type="entry name" value="TRANSPOSABLE ELEMENT TC3 TRANSPOSASE-LIKE PROTEIN"/>
    <property type="match status" value="1"/>
</dbReference>
<dbReference type="Gene3D" id="3.30.420.10">
    <property type="entry name" value="Ribonuclease H-like superfamily/Ribonuclease H"/>
    <property type="match status" value="1"/>
</dbReference>
<protein>
    <recommendedName>
        <fullName evidence="3">Transposable element Tc3 transposase</fullName>
    </recommendedName>
</protein>
<reference evidence="1 2" key="1">
    <citation type="submission" date="2015-07" db="EMBL/GenBank/DDBJ databases">
        <title>The genome of Dufourea novaeangliae.</title>
        <authorList>
            <person name="Pan H."/>
            <person name="Kapheim K."/>
        </authorList>
    </citation>
    <scope>NUCLEOTIDE SEQUENCE [LARGE SCALE GENOMIC DNA]</scope>
    <source>
        <strain evidence="1">0120121106</strain>
        <tissue evidence="1">Whole body</tissue>
    </source>
</reference>
<evidence type="ECO:0008006" key="3">
    <source>
        <dbReference type="Google" id="ProtNLM"/>
    </source>
</evidence>
<dbReference type="Proteomes" id="UP000076502">
    <property type="component" value="Unassembled WGS sequence"/>
</dbReference>
<accession>A0A154P9K6</accession>
<gene>
    <name evidence="1" type="ORF">WN55_09846</name>
</gene>
<dbReference type="AlphaFoldDB" id="A0A154P9K6"/>
<dbReference type="STRING" id="178035.A0A154P9K6"/>
<proteinExistence type="predicted"/>
<organism evidence="1 2">
    <name type="scientific">Dufourea novaeangliae</name>
    <name type="common">Sweat bee</name>
    <dbReference type="NCBI Taxonomy" id="178035"/>
    <lineage>
        <taxon>Eukaryota</taxon>
        <taxon>Metazoa</taxon>
        <taxon>Ecdysozoa</taxon>
        <taxon>Arthropoda</taxon>
        <taxon>Hexapoda</taxon>
        <taxon>Insecta</taxon>
        <taxon>Pterygota</taxon>
        <taxon>Neoptera</taxon>
        <taxon>Endopterygota</taxon>
        <taxon>Hymenoptera</taxon>
        <taxon>Apocrita</taxon>
        <taxon>Aculeata</taxon>
        <taxon>Apoidea</taxon>
        <taxon>Anthophila</taxon>
        <taxon>Halictidae</taxon>
        <taxon>Rophitinae</taxon>
        <taxon>Dufourea</taxon>
    </lineage>
</organism>
<dbReference type="EMBL" id="KQ434832">
    <property type="protein sequence ID" value="KZC07860.1"/>
    <property type="molecule type" value="Genomic_DNA"/>
</dbReference>